<keyword evidence="1 5" id="KW-1003">Cell membrane</keyword>
<comment type="similarity">
    <text evidence="5">Belongs to the FliO/MopB family.</text>
</comment>
<organism evidence="6 7">
    <name type="scientific">Eiseniibacteriota bacterium</name>
    <dbReference type="NCBI Taxonomy" id="2212470"/>
    <lineage>
        <taxon>Bacteria</taxon>
        <taxon>Candidatus Eiseniibacteriota</taxon>
    </lineage>
</organism>
<keyword evidence="2 5" id="KW-0812">Transmembrane</keyword>
<gene>
    <name evidence="6" type="primary">fliO</name>
    <name evidence="6" type="ORF">KDA27_20165</name>
</gene>
<dbReference type="GO" id="GO:0005886">
    <property type="term" value="C:plasma membrane"/>
    <property type="evidence" value="ECO:0007669"/>
    <property type="project" value="UniProtKB-SubCell"/>
</dbReference>
<evidence type="ECO:0000256" key="2">
    <source>
        <dbReference type="ARBA" id="ARBA00022692"/>
    </source>
</evidence>
<proteinExistence type="inferred from homology"/>
<keyword evidence="3 5" id="KW-1133">Transmembrane helix</keyword>
<dbReference type="Proteomes" id="UP000739538">
    <property type="component" value="Unassembled WGS sequence"/>
</dbReference>
<evidence type="ECO:0000313" key="6">
    <source>
        <dbReference type="EMBL" id="MCA9758120.1"/>
    </source>
</evidence>
<name>A0A956SEZ7_UNCEI</name>
<protein>
    <recommendedName>
        <fullName evidence="5">Flagellar protein</fullName>
    </recommendedName>
</protein>
<evidence type="ECO:0000256" key="1">
    <source>
        <dbReference type="ARBA" id="ARBA00022475"/>
    </source>
</evidence>
<dbReference type="Pfam" id="PF04347">
    <property type="entry name" value="FliO"/>
    <property type="match status" value="1"/>
</dbReference>
<reference evidence="6" key="2">
    <citation type="journal article" date="2021" name="Microbiome">
        <title>Successional dynamics and alternative stable states in a saline activated sludge microbial community over 9 years.</title>
        <authorList>
            <person name="Wang Y."/>
            <person name="Ye J."/>
            <person name="Ju F."/>
            <person name="Liu L."/>
            <person name="Boyd J.A."/>
            <person name="Deng Y."/>
            <person name="Parks D.H."/>
            <person name="Jiang X."/>
            <person name="Yin X."/>
            <person name="Woodcroft B.J."/>
            <person name="Tyson G.W."/>
            <person name="Hugenholtz P."/>
            <person name="Polz M.F."/>
            <person name="Zhang T."/>
        </authorList>
    </citation>
    <scope>NUCLEOTIDE SEQUENCE</scope>
    <source>
        <strain evidence="6">HKST-UBA02</strain>
    </source>
</reference>
<dbReference type="EMBL" id="JAGQHS010000144">
    <property type="protein sequence ID" value="MCA9758120.1"/>
    <property type="molecule type" value="Genomic_DNA"/>
</dbReference>
<keyword evidence="5" id="KW-0975">Bacterial flagellum</keyword>
<dbReference type="GO" id="GO:0044781">
    <property type="term" value="P:bacterial-type flagellum organization"/>
    <property type="evidence" value="ECO:0007669"/>
    <property type="project" value="UniProtKB-UniRule"/>
</dbReference>
<evidence type="ECO:0000256" key="3">
    <source>
        <dbReference type="ARBA" id="ARBA00022989"/>
    </source>
</evidence>
<comment type="caution">
    <text evidence="6">The sequence shown here is derived from an EMBL/GenBank/DDBJ whole genome shotgun (WGS) entry which is preliminary data.</text>
</comment>
<dbReference type="InterPro" id="IPR022781">
    <property type="entry name" value="Flagellar_biosynth_FliO"/>
</dbReference>
<sequence length="151" mass="16167">MIASLESAIDSLGTIRAQSAIDSLRTIRDQAALDSLAALRNQSALDSLRARIPSATGASDSLGMLVQTVIYLGLVAIVVYVILRWGAPRLLGGRLQGKGSMKLVERLPLGGNRSICIVQVEGRKYLVGITDHDIRTLDVLDGPARQEDSTE</sequence>
<keyword evidence="4 5" id="KW-0472">Membrane</keyword>
<feature type="transmembrane region" description="Helical" evidence="5">
    <location>
        <begin position="64"/>
        <end position="83"/>
    </location>
</feature>
<comment type="subcellular location">
    <subcellularLocation>
        <location evidence="5">Cell membrane</location>
    </subcellularLocation>
    <subcellularLocation>
        <location evidence="5">Bacterial flagellum basal body</location>
    </subcellularLocation>
</comment>
<evidence type="ECO:0000313" key="7">
    <source>
        <dbReference type="Proteomes" id="UP000739538"/>
    </source>
</evidence>
<keyword evidence="6" id="KW-0282">Flagellum</keyword>
<dbReference type="GO" id="GO:0009425">
    <property type="term" value="C:bacterial-type flagellum basal body"/>
    <property type="evidence" value="ECO:0007669"/>
    <property type="project" value="UniProtKB-SubCell"/>
</dbReference>
<dbReference type="NCBIfam" id="TIGR03500">
    <property type="entry name" value="FliO_TIGR"/>
    <property type="match status" value="1"/>
</dbReference>
<evidence type="ECO:0000256" key="5">
    <source>
        <dbReference type="RuleBase" id="RU362064"/>
    </source>
</evidence>
<keyword evidence="6" id="KW-0969">Cilium</keyword>
<reference evidence="6" key="1">
    <citation type="submission" date="2020-04" db="EMBL/GenBank/DDBJ databases">
        <authorList>
            <person name="Zhang T."/>
        </authorList>
    </citation>
    <scope>NUCLEOTIDE SEQUENCE</scope>
    <source>
        <strain evidence="6">HKST-UBA02</strain>
    </source>
</reference>
<dbReference type="AlphaFoldDB" id="A0A956SEZ7"/>
<keyword evidence="6" id="KW-0966">Cell projection</keyword>
<accession>A0A956SEZ7</accession>
<evidence type="ECO:0000256" key="4">
    <source>
        <dbReference type="ARBA" id="ARBA00023136"/>
    </source>
</evidence>